<evidence type="ECO:0000256" key="2">
    <source>
        <dbReference type="ARBA" id="ARBA00022490"/>
    </source>
</evidence>
<dbReference type="GO" id="GO:0000976">
    <property type="term" value="F:transcription cis-regulatory region binding"/>
    <property type="evidence" value="ECO:0007669"/>
    <property type="project" value="TreeGrafter"/>
</dbReference>
<evidence type="ECO:0000256" key="3">
    <source>
        <dbReference type="ARBA" id="ARBA00022737"/>
    </source>
</evidence>
<keyword evidence="9" id="KW-0132">Cell division</keyword>
<keyword evidence="9" id="KW-0131">Cell cycle</keyword>
<dbReference type="InterPro" id="IPR020603">
    <property type="entry name" value="MraZ_dom"/>
</dbReference>
<comment type="subcellular location">
    <subcellularLocation>
        <location evidence="7">Cytoplasm</location>
        <location evidence="7">Nucleoid</location>
    </subcellularLocation>
</comment>
<evidence type="ECO:0000256" key="1">
    <source>
        <dbReference type="ARBA" id="ARBA00013860"/>
    </source>
</evidence>
<dbReference type="SUPFAM" id="SSF89447">
    <property type="entry name" value="AbrB/MazE/MraZ-like"/>
    <property type="match status" value="1"/>
</dbReference>
<dbReference type="InterPro" id="IPR007159">
    <property type="entry name" value="SpoVT-AbrB_dom"/>
</dbReference>
<keyword evidence="6 7" id="KW-0804">Transcription</keyword>
<evidence type="ECO:0000256" key="7">
    <source>
        <dbReference type="HAMAP-Rule" id="MF_01008"/>
    </source>
</evidence>
<sequence>MFLSTFEKQVDSKRRIVVPQDFRAAISGPFDGVFCFPSIEADCLEGGGKALFDRYLGVIEELEFGDPVRTALETSVLGGMARLSFDTAGRITLPDHLCEMFGLSDWVTVVGMGERFQIWSREAFQAHRAAQRELAREGLAALRVQQRTARLGGA</sequence>
<dbReference type="CDD" id="cd16321">
    <property type="entry name" value="MraZ_C"/>
    <property type="match status" value="1"/>
</dbReference>
<dbReference type="InterPro" id="IPR003444">
    <property type="entry name" value="MraZ"/>
</dbReference>
<keyword evidence="3" id="KW-0677">Repeat</keyword>
<dbReference type="Proteomes" id="UP000056905">
    <property type="component" value="Chromosome"/>
</dbReference>
<reference evidence="9 10" key="1">
    <citation type="submission" date="2015-10" db="EMBL/GenBank/DDBJ databases">
        <title>Conservation of the essential genome among Caulobacter and Brevundimonas species.</title>
        <authorList>
            <person name="Scott D."/>
            <person name="Ely B."/>
        </authorList>
    </citation>
    <scope>NUCLEOTIDE SEQUENCE [LARGE SCALE GENOMIC DNA]</scope>
    <source>
        <strain evidence="9 10">CB4</strain>
    </source>
</reference>
<feature type="domain" description="SpoVT-AbrB" evidence="8">
    <location>
        <begin position="5"/>
        <end position="51"/>
    </location>
</feature>
<dbReference type="InterPro" id="IPR038619">
    <property type="entry name" value="MraZ_sf"/>
</dbReference>
<proteinExistence type="inferred from homology"/>
<comment type="subunit">
    <text evidence="7">Forms oligomers.</text>
</comment>
<evidence type="ECO:0000256" key="6">
    <source>
        <dbReference type="ARBA" id="ARBA00023163"/>
    </source>
</evidence>
<dbReference type="RefSeq" id="WP_062151271.1">
    <property type="nucleotide sequence ID" value="NZ_CP013002.1"/>
</dbReference>
<dbReference type="PANTHER" id="PTHR34701:SF1">
    <property type="entry name" value="TRANSCRIPTIONAL REGULATOR MRAZ"/>
    <property type="match status" value="1"/>
</dbReference>
<keyword evidence="10" id="KW-1185">Reference proteome</keyword>
<evidence type="ECO:0000313" key="9">
    <source>
        <dbReference type="EMBL" id="ALL15204.1"/>
    </source>
</evidence>
<dbReference type="eggNOG" id="COG2001">
    <property type="taxonomic scope" value="Bacteria"/>
</dbReference>
<dbReference type="Pfam" id="PF02381">
    <property type="entry name" value="MraZ"/>
    <property type="match status" value="2"/>
</dbReference>
<organism evidence="9 10">
    <name type="scientific">Caulobacter henricii</name>
    <dbReference type="NCBI Taxonomy" id="69395"/>
    <lineage>
        <taxon>Bacteria</taxon>
        <taxon>Pseudomonadati</taxon>
        <taxon>Pseudomonadota</taxon>
        <taxon>Alphaproteobacteria</taxon>
        <taxon>Caulobacterales</taxon>
        <taxon>Caulobacteraceae</taxon>
        <taxon>Caulobacter</taxon>
    </lineage>
</organism>
<keyword evidence="4 7" id="KW-0805">Transcription regulation</keyword>
<dbReference type="CDD" id="cd16320">
    <property type="entry name" value="MraZ_N"/>
    <property type="match status" value="1"/>
</dbReference>
<accession>A0A0P0P3N4</accession>
<dbReference type="EMBL" id="CP013002">
    <property type="protein sequence ID" value="ALL15204.1"/>
    <property type="molecule type" value="Genomic_DNA"/>
</dbReference>
<dbReference type="InterPro" id="IPR035644">
    <property type="entry name" value="MraZ_C"/>
</dbReference>
<evidence type="ECO:0000256" key="5">
    <source>
        <dbReference type="ARBA" id="ARBA00023125"/>
    </source>
</evidence>
<dbReference type="AlphaFoldDB" id="A0A0P0P3N4"/>
<protein>
    <recommendedName>
        <fullName evidence="1 7">Transcriptional regulator MraZ</fullName>
    </recommendedName>
</protein>
<feature type="domain" description="SpoVT-AbrB" evidence="8">
    <location>
        <begin position="80"/>
        <end position="123"/>
    </location>
</feature>
<evidence type="ECO:0000256" key="4">
    <source>
        <dbReference type="ARBA" id="ARBA00023015"/>
    </source>
</evidence>
<dbReference type="InterPro" id="IPR037914">
    <property type="entry name" value="SpoVT-AbrB_sf"/>
</dbReference>
<keyword evidence="2 7" id="KW-0963">Cytoplasm</keyword>
<comment type="similarity">
    <text evidence="7">Belongs to the MraZ family.</text>
</comment>
<gene>
    <name evidence="7" type="primary">mraZ</name>
    <name evidence="9" type="ORF">AQ619_04725</name>
</gene>
<dbReference type="KEGG" id="chq:AQ619_04725"/>
<dbReference type="GO" id="GO:0003700">
    <property type="term" value="F:DNA-binding transcription factor activity"/>
    <property type="evidence" value="ECO:0007669"/>
    <property type="project" value="UniProtKB-UniRule"/>
</dbReference>
<evidence type="ECO:0000313" key="10">
    <source>
        <dbReference type="Proteomes" id="UP000056905"/>
    </source>
</evidence>
<dbReference type="STRING" id="69395.AQ619_04725"/>
<dbReference type="PANTHER" id="PTHR34701">
    <property type="entry name" value="TRANSCRIPTIONAL REGULATOR MRAZ"/>
    <property type="match status" value="1"/>
</dbReference>
<dbReference type="GO" id="GO:0051301">
    <property type="term" value="P:cell division"/>
    <property type="evidence" value="ECO:0007669"/>
    <property type="project" value="UniProtKB-KW"/>
</dbReference>
<dbReference type="InterPro" id="IPR035642">
    <property type="entry name" value="MraZ_N"/>
</dbReference>
<dbReference type="PROSITE" id="PS51740">
    <property type="entry name" value="SPOVT_ABRB"/>
    <property type="match status" value="2"/>
</dbReference>
<evidence type="ECO:0000259" key="8">
    <source>
        <dbReference type="PROSITE" id="PS51740"/>
    </source>
</evidence>
<dbReference type="Gene3D" id="3.40.1550.20">
    <property type="entry name" value="Transcriptional regulator MraZ domain"/>
    <property type="match status" value="1"/>
</dbReference>
<dbReference type="GO" id="GO:0005737">
    <property type="term" value="C:cytoplasm"/>
    <property type="evidence" value="ECO:0007669"/>
    <property type="project" value="UniProtKB-UniRule"/>
</dbReference>
<dbReference type="GO" id="GO:0009295">
    <property type="term" value="C:nucleoid"/>
    <property type="evidence" value="ECO:0007669"/>
    <property type="project" value="UniProtKB-SubCell"/>
</dbReference>
<dbReference type="OrthoDB" id="9807753at2"/>
<keyword evidence="5 7" id="KW-0238">DNA-binding</keyword>
<name>A0A0P0P3N4_9CAUL</name>
<dbReference type="GO" id="GO:2000143">
    <property type="term" value="P:negative regulation of DNA-templated transcription initiation"/>
    <property type="evidence" value="ECO:0007669"/>
    <property type="project" value="TreeGrafter"/>
</dbReference>
<dbReference type="HAMAP" id="MF_01008">
    <property type="entry name" value="MraZ"/>
    <property type="match status" value="1"/>
</dbReference>